<dbReference type="PANTHER" id="PTHR11292:SF7">
    <property type="entry name" value="T-CELL SURFACE GLYCOPROTEIN CD8 BETA CHAIN-RELATED"/>
    <property type="match status" value="1"/>
</dbReference>
<dbReference type="OrthoDB" id="9394844at2759"/>
<evidence type="ECO:0000256" key="1">
    <source>
        <dbReference type="ARBA" id="ARBA00004479"/>
    </source>
</evidence>
<keyword evidence="4" id="KW-0391">Immunity</keyword>
<dbReference type="InParanoid" id="A0A6P7I9J2"/>
<dbReference type="GO" id="GO:0050776">
    <property type="term" value="P:regulation of immune response"/>
    <property type="evidence" value="ECO:0007669"/>
    <property type="project" value="InterPro"/>
</dbReference>
<protein>
    <submittedName>
        <fullName evidence="16">Uncharacterized protein cd8b</fullName>
    </submittedName>
</protein>
<evidence type="ECO:0000313" key="15">
    <source>
        <dbReference type="Proteomes" id="UP000515145"/>
    </source>
</evidence>
<dbReference type="SUPFAM" id="SSF48726">
    <property type="entry name" value="Immunoglobulin"/>
    <property type="match status" value="1"/>
</dbReference>
<sequence length="208" mass="23480">MTLLLLGWSLLTVLRWTSGSDLVLSQQNLTVLYPKINSSEIIECDCLDFSCDAVFWFRISSSNLMEFIGKCNNADRVNWGKVDSSKYKSFKRGASFVLRIIRVTEADQGIYSCVLKDTKNEVWKRGTLLLPGVTPPTQPPKTKPKPSDRSSCRCKGSNSPKDGCDSLILWPLVGLVAGLGLTLLCILYYFSRLPKKCRHQFMKKRQMT</sequence>
<proteinExistence type="predicted"/>
<evidence type="ECO:0000256" key="5">
    <source>
        <dbReference type="ARBA" id="ARBA00022989"/>
    </source>
</evidence>
<dbReference type="GeneID" id="114435661"/>
<dbReference type="AlphaFoldDB" id="A0A6P7I9J2"/>
<evidence type="ECO:0000256" key="11">
    <source>
        <dbReference type="SAM" id="MobiDB-lite"/>
    </source>
</evidence>
<dbReference type="Gene3D" id="2.60.40.10">
    <property type="entry name" value="Immunoglobulins"/>
    <property type="match status" value="1"/>
</dbReference>
<comment type="subcellular location">
    <subcellularLocation>
        <location evidence="1">Membrane</location>
        <topology evidence="1">Single-pass type I membrane protein</topology>
    </subcellularLocation>
</comment>
<keyword evidence="9" id="KW-0325">Glycoprotein</keyword>
<evidence type="ECO:0000259" key="14">
    <source>
        <dbReference type="PROSITE" id="PS50835"/>
    </source>
</evidence>
<keyword evidence="5 12" id="KW-1133">Transmembrane helix</keyword>
<evidence type="ECO:0000256" key="3">
    <source>
        <dbReference type="ARBA" id="ARBA00022729"/>
    </source>
</evidence>
<dbReference type="InterPro" id="IPR013783">
    <property type="entry name" value="Ig-like_fold"/>
</dbReference>
<dbReference type="RefSeq" id="XP_028261341.1">
    <property type="nucleotide sequence ID" value="XM_028405540.1"/>
</dbReference>
<keyword evidence="15" id="KW-1185">Reference proteome</keyword>
<evidence type="ECO:0000256" key="12">
    <source>
        <dbReference type="SAM" id="Phobius"/>
    </source>
</evidence>
<evidence type="ECO:0000256" key="6">
    <source>
        <dbReference type="ARBA" id="ARBA00023130"/>
    </source>
</evidence>
<evidence type="ECO:0000256" key="9">
    <source>
        <dbReference type="ARBA" id="ARBA00023180"/>
    </source>
</evidence>
<dbReference type="GO" id="GO:0042288">
    <property type="term" value="F:MHC class I protein binding"/>
    <property type="evidence" value="ECO:0007669"/>
    <property type="project" value="InterPro"/>
</dbReference>
<accession>A0A6P7I9J2</accession>
<evidence type="ECO:0000256" key="13">
    <source>
        <dbReference type="SAM" id="SignalP"/>
    </source>
</evidence>
<name>A0A6P7I9J2_9TELE</name>
<keyword evidence="10" id="KW-0393">Immunoglobulin domain</keyword>
<keyword evidence="2 12" id="KW-0812">Transmembrane</keyword>
<evidence type="ECO:0000256" key="2">
    <source>
        <dbReference type="ARBA" id="ARBA00022692"/>
    </source>
</evidence>
<dbReference type="GO" id="GO:0016020">
    <property type="term" value="C:membrane"/>
    <property type="evidence" value="ECO:0007669"/>
    <property type="project" value="UniProtKB-SubCell"/>
</dbReference>
<evidence type="ECO:0000256" key="8">
    <source>
        <dbReference type="ARBA" id="ARBA00023157"/>
    </source>
</evidence>
<keyword evidence="7 12" id="KW-0472">Membrane</keyword>
<dbReference type="PROSITE" id="PS50835">
    <property type="entry name" value="IG_LIKE"/>
    <property type="match status" value="1"/>
</dbReference>
<feature type="signal peptide" evidence="13">
    <location>
        <begin position="1"/>
        <end position="19"/>
    </location>
</feature>
<dbReference type="GO" id="GO:0015026">
    <property type="term" value="F:coreceptor activity"/>
    <property type="evidence" value="ECO:0007669"/>
    <property type="project" value="InterPro"/>
</dbReference>
<dbReference type="PANTHER" id="PTHR11292">
    <property type="entry name" value="T-CELL SURFACE GLYCOPROTEIN CD8 BETA CHAIN"/>
    <property type="match status" value="1"/>
</dbReference>
<dbReference type="Proteomes" id="UP000515145">
    <property type="component" value="Chromosome 5"/>
</dbReference>
<dbReference type="InterPro" id="IPR036179">
    <property type="entry name" value="Ig-like_dom_sf"/>
</dbReference>
<evidence type="ECO:0000256" key="7">
    <source>
        <dbReference type="ARBA" id="ARBA00023136"/>
    </source>
</evidence>
<keyword evidence="8" id="KW-1015">Disulfide bond</keyword>
<dbReference type="GO" id="GO:0009986">
    <property type="term" value="C:cell surface"/>
    <property type="evidence" value="ECO:0007669"/>
    <property type="project" value="TreeGrafter"/>
</dbReference>
<feature type="transmembrane region" description="Helical" evidence="12">
    <location>
        <begin position="167"/>
        <end position="190"/>
    </location>
</feature>
<evidence type="ECO:0000256" key="4">
    <source>
        <dbReference type="ARBA" id="ARBA00022859"/>
    </source>
</evidence>
<keyword evidence="3 13" id="KW-0732">Signal</keyword>
<dbReference type="InterPro" id="IPR007110">
    <property type="entry name" value="Ig-like_dom"/>
</dbReference>
<dbReference type="GO" id="GO:0002250">
    <property type="term" value="P:adaptive immune response"/>
    <property type="evidence" value="ECO:0007669"/>
    <property type="project" value="UniProtKB-KW"/>
</dbReference>
<evidence type="ECO:0000256" key="10">
    <source>
        <dbReference type="ARBA" id="ARBA00023319"/>
    </source>
</evidence>
<keyword evidence="6" id="KW-1064">Adaptive immunity</keyword>
<feature type="chain" id="PRO_5027596229" evidence="13">
    <location>
        <begin position="20"/>
        <end position="208"/>
    </location>
</feature>
<feature type="domain" description="Ig-like" evidence="14">
    <location>
        <begin position="34"/>
        <end position="117"/>
    </location>
</feature>
<dbReference type="InterPro" id="IPR042414">
    <property type="entry name" value="CD8B"/>
</dbReference>
<gene>
    <name evidence="16" type="primary">cd8b</name>
</gene>
<evidence type="ECO:0000313" key="16">
    <source>
        <dbReference type="RefSeq" id="XP_028261341.1"/>
    </source>
</evidence>
<feature type="region of interest" description="Disordered" evidence="11">
    <location>
        <begin position="131"/>
        <end position="161"/>
    </location>
</feature>
<reference evidence="16" key="1">
    <citation type="submission" date="2025-08" db="UniProtKB">
        <authorList>
            <consortium name="RefSeq"/>
        </authorList>
    </citation>
    <scope>IDENTIFICATION</scope>
</reference>
<organism evidence="15 16">
    <name type="scientific">Parambassis ranga</name>
    <name type="common">Indian glassy fish</name>
    <dbReference type="NCBI Taxonomy" id="210632"/>
    <lineage>
        <taxon>Eukaryota</taxon>
        <taxon>Metazoa</taxon>
        <taxon>Chordata</taxon>
        <taxon>Craniata</taxon>
        <taxon>Vertebrata</taxon>
        <taxon>Euteleostomi</taxon>
        <taxon>Actinopterygii</taxon>
        <taxon>Neopterygii</taxon>
        <taxon>Teleostei</taxon>
        <taxon>Neoteleostei</taxon>
        <taxon>Acanthomorphata</taxon>
        <taxon>Ovalentaria</taxon>
        <taxon>Ambassidae</taxon>
        <taxon>Parambassis</taxon>
    </lineage>
</organism>
<dbReference type="CTD" id="926"/>